<gene>
    <name evidence="5" type="ORF">RJ639_013008</name>
</gene>
<evidence type="ECO:0000256" key="1">
    <source>
        <dbReference type="ARBA" id="ARBA00005771"/>
    </source>
</evidence>
<dbReference type="SUPFAM" id="SSF52540">
    <property type="entry name" value="P-loop containing nucleoside triphosphate hydrolases"/>
    <property type="match status" value="1"/>
</dbReference>
<evidence type="ECO:0000259" key="4">
    <source>
        <dbReference type="Pfam" id="PF00685"/>
    </source>
</evidence>
<comment type="similarity">
    <text evidence="1 3">Belongs to the sulfotransferase 1 family.</text>
</comment>
<organism evidence="5 6">
    <name type="scientific">Escallonia herrerae</name>
    <dbReference type="NCBI Taxonomy" id="1293975"/>
    <lineage>
        <taxon>Eukaryota</taxon>
        <taxon>Viridiplantae</taxon>
        <taxon>Streptophyta</taxon>
        <taxon>Embryophyta</taxon>
        <taxon>Tracheophyta</taxon>
        <taxon>Spermatophyta</taxon>
        <taxon>Magnoliopsida</taxon>
        <taxon>eudicotyledons</taxon>
        <taxon>Gunneridae</taxon>
        <taxon>Pentapetalae</taxon>
        <taxon>asterids</taxon>
        <taxon>campanulids</taxon>
        <taxon>Escalloniales</taxon>
        <taxon>Escalloniaceae</taxon>
        <taxon>Escallonia</taxon>
    </lineage>
</organism>
<reference evidence="5" key="1">
    <citation type="submission" date="2022-12" db="EMBL/GenBank/DDBJ databases">
        <title>Draft genome assemblies for two species of Escallonia (Escalloniales).</title>
        <authorList>
            <person name="Chanderbali A."/>
            <person name="Dervinis C."/>
            <person name="Anghel I."/>
            <person name="Soltis D."/>
            <person name="Soltis P."/>
            <person name="Zapata F."/>
        </authorList>
    </citation>
    <scope>NUCLEOTIDE SEQUENCE</scope>
    <source>
        <strain evidence="5">UCBG64.0493</strain>
        <tissue evidence="5">Leaf</tissue>
    </source>
</reference>
<feature type="domain" description="Sulfotransferase" evidence="4">
    <location>
        <begin position="68"/>
        <end position="329"/>
    </location>
</feature>
<proteinExistence type="inferred from homology"/>
<dbReference type="Proteomes" id="UP001188597">
    <property type="component" value="Unassembled WGS sequence"/>
</dbReference>
<dbReference type="Gene3D" id="3.40.50.300">
    <property type="entry name" value="P-loop containing nucleotide triphosphate hydrolases"/>
    <property type="match status" value="1"/>
</dbReference>
<protein>
    <recommendedName>
        <fullName evidence="3">Sulfotransferase</fullName>
        <ecNumber evidence="3">2.8.2.-</ecNumber>
    </recommendedName>
</protein>
<dbReference type="GO" id="GO:0008146">
    <property type="term" value="F:sulfotransferase activity"/>
    <property type="evidence" value="ECO:0007669"/>
    <property type="project" value="InterPro"/>
</dbReference>
<dbReference type="InterPro" id="IPR000863">
    <property type="entry name" value="Sulfotransferase_dom"/>
</dbReference>
<dbReference type="AlphaFoldDB" id="A0AA88VUP7"/>
<dbReference type="InterPro" id="IPR027417">
    <property type="entry name" value="P-loop_NTPase"/>
</dbReference>
<keyword evidence="6" id="KW-1185">Reference proteome</keyword>
<accession>A0AA88VUP7</accession>
<evidence type="ECO:0000313" key="5">
    <source>
        <dbReference type="EMBL" id="KAK3011915.1"/>
    </source>
</evidence>
<dbReference type="PANTHER" id="PTHR11783">
    <property type="entry name" value="SULFOTRANSFERASE SULT"/>
    <property type="match status" value="1"/>
</dbReference>
<evidence type="ECO:0000256" key="2">
    <source>
        <dbReference type="ARBA" id="ARBA00022679"/>
    </source>
</evidence>
<dbReference type="Pfam" id="PF00685">
    <property type="entry name" value="Sulfotransfer_1"/>
    <property type="match status" value="1"/>
</dbReference>
<dbReference type="EMBL" id="JAVXUP010001412">
    <property type="protein sequence ID" value="KAK3011915.1"/>
    <property type="molecule type" value="Genomic_DNA"/>
</dbReference>
<name>A0AA88VUP7_9ASTE</name>
<evidence type="ECO:0000256" key="3">
    <source>
        <dbReference type="RuleBase" id="RU361155"/>
    </source>
</evidence>
<dbReference type="EC" id="2.8.2.-" evidence="3"/>
<sequence>MAASLLPHQSNSEFEETYRKCSELMKTLPKGKAWRTEHVVQYQGFWLNPTVALKGVLLVQDHFKARATDIILSAFMKCGTTWLRSLMFATANRYRFDLSTHPLLKTGPHDCFPMLDSYIYQGDSITHLELLPSPRLFASHMALDLFPKSVLASGCKFVYICRDPKDVLISKWHFMNKLRVKELAPLTLPEAYELFCQGVSEFGPFWDHVLGYWKASLESPDKILFLKYEDMKREPSVHLKRLAEFMGQPFSMEEEKKGLVEEILKLCSFENLSNLEVNKAGIQHFSDQLVIENRHFFRKGQIGDWENHLTEEMKNRIDRITKQKLKGSGLTLGASPLHNCSSWE</sequence>
<comment type="caution">
    <text evidence="5">The sequence shown here is derived from an EMBL/GenBank/DDBJ whole genome shotgun (WGS) entry which is preliminary data.</text>
</comment>
<keyword evidence="2 3" id="KW-0808">Transferase</keyword>
<evidence type="ECO:0000313" key="6">
    <source>
        <dbReference type="Proteomes" id="UP001188597"/>
    </source>
</evidence>